<proteinExistence type="predicted"/>
<protein>
    <submittedName>
        <fullName evidence="1">Uncharacterized protein</fullName>
    </submittedName>
</protein>
<reference evidence="1" key="1">
    <citation type="submission" date="2021-06" db="EMBL/GenBank/DDBJ databases">
        <authorList>
            <person name="Arsene-Ploetze F."/>
        </authorList>
    </citation>
    <scope>NUCLEOTIDE SEQUENCE</scope>
    <source>
        <strain evidence="1">SBRY1</strain>
    </source>
</reference>
<dbReference type="Proteomes" id="UP001153328">
    <property type="component" value="Unassembled WGS sequence"/>
</dbReference>
<dbReference type="AlphaFoldDB" id="A0A9W4EDH3"/>
<dbReference type="EMBL" id="CAJVAX010000007">
    <property type="protein sequence ID" value="CAG7622963.1"/>
    <property type="molecule type" value="Genomic_DNA"/>
</dbReference>
<evidence type="ECO:0000313" key="2">
    <source>
        <dbReference type="Proteomes" id="UP001153328"/>
    </source>
</evidence>
<gene>
    <name evidence="1" type="ORF">SBRY_150038</name>
</gene>
<accession>A0A9W4EDH3</accession>
<organism evidence="1 2">
    <name type="scientific">Actinacidiphila bryophytorum</name>
    <dbReference type="NCBI Taxonomy" id="1436133"/>
    <lineage>
        <taxon>Bacteria</taxon>
        <taxon>Bacillati</taxon>
        <taxon>Actinomycetota</taxon>
        <taxon>Actinomycetes</taxon>
        <taxon>Kitasatosporales</taxon>
        <taxon>Streptomycetaceae</taxon>
        <taxon>Actinacidiphila</taxon>
    </lineage>
</organism>
<name>A0A9W4EDH3_9ACTN</name>
<evidence type="ECO:0000313" key="1">
    <source>
        <dbReference type="EMBL" id="CAG7622963.1"/>
    </source>
</evidence>
<comment type="caution">
    <text evidence="1">The sequence shown here is derived from an EMBL/GenBank/DDBJ whole genome shotgun (WGS) entry which is preliminary data.</text>
</comment>
<keyword evidence="2" id="KW-1185">Reference proteome</keyword>
<sequence length="83" mass="8712">MPLAVRFHLSVHVGWARSSPHPFGGRHLRRAVAFPTVRAGRAVPRTPGGLPASPAVVVARAVPPPRFAWGTPAPPEGCPLRAG</sequence>